<sequence>MDKSSRQGPPDVQRQSSLQESDHLSFIDQSEMISLDQFTVNQIMESLYEEFHDPLPSPNYASCLPFESSRSSDFNSASCSFADVSFGRPIVAVTGGDVSAELPQASSSFLSFDNQDSLHDPPQLCVNSAKGVVEPTNVIRSLIPRGSTWRENTRDFQRPERISMGSRPPSCAQDHVIAERKRRDRLKQQFLELSTIIPGLKKTDKVSLLGDAINYIRQLEEKVKTLEEKASEKTVASTNLVEKSEHLRACHHISSSEANPSSRAFPKVTASLDGNSSILVRIQCEKRKGLFVKVLSEIEKHHLSVVNTSAMPFAASSLNIAVTAQAMHLTLIEEGFSTTVKDLVKDIDSVLSQFI</sequence>
<evidence type="ECO:0000259" key="6">
    <source>
        <dbReference type="PROSITE" id="PS50888"/>
    </source>
</evidence>
<evidence type="ECO:0000256" key="4">
    <source>
        <dbReference type="SAM" id="Coils"/>
    </source>
</evidence>
<organism evidence="8">
    <name type="scientific">Musa acuminata subsp. malaccensis</name>
    <name type="common">Wild banana</name>
    <name type="synonym">Musa malaccensis</name>
    <dbReference type="NCBI Taxonomy" id="214687"/>
    <lineage>
        <taxon>Eukaryota</taxon>
        <taxon>Viridiplantae</taxon>
        <taxon>Streptophyta</taxon>
        <taxon>Embryophyta</taxon>
        <taxon>Tracheophyta</taxon>
        <taxon>Spermatophyta</taxon>
        <taxon>Magnoliopsida</taxon>
        <taxon>Liliopsida</taxon>
        <taxon>Zingiberales</taxon>
        <taxon>Musaceae</taxon>
        <taxon>Musa</taxon>
    </lineage>
</organism>
<feature type="region of interest" description="Disordered" evidence="5">
    <location>
        <begin position="1"/>
        <end position="20"/>
    </location>
</feature>
<dbReference type="PROSITE" id="PS51671">
    <property type="entry name" value="ACT"/>
    <property type="match status" value="1"/>
</dbReference>
<reference evidence="8" key="1">
    <citation type="submission" date="2021-03" db="EMBL/GenBank/DDBJ databases">
        <authorList>
            <consortium name="Genoscope - CEA"/>
            <person name="William W."/>
        </authorList>
    </citation>
    <scope>NUCLEOTIDE SEQUENCE</scope>
    <source>
        <strain evidence="8">Doubled-haploid Pahang</strain>
    </source>
</reference>
<dbReference type="PANTHER" id="PTHR45959">
    <property type="entry name" value="BHLH TRANSCRIPTION FACTOR"/>
    <property type="match status" value="1"/>
</dbReference>
<dbReference type="InterPro" id="IPR002912">
    <property type="entry name" value="ACT_dom"/>
</dbReference>
<name>A0A8D7A1E2_MUSAM</name>
<dbReference type="InterPro" id="IPR011598">
    <property type="entry name" value="bHLH_dom"/>
</dbReference>
<dbReference type="EMBL" id="HG996469">
    <property type="protein sequence ID" value="CAG1841068.1"/>
    <property type="molecule type" value="Genomic_DNA"/>
</dbReference>
<dbReference type="SMART" id="SM00353">
    <property type="entry name" value="HLH"/>
    <property type="match status" value="1"/>
</dbReference>
<protein>
    <submittedName>
        <fullName evidence="8">(wild Malaysian banana) hypothetical protein</fullName>
    </submittedName>
</protein>
<accession>A0A8D7A1E2</accession>
<evidence type="ECO:0000256" key="3">
    <source>
        <dbReference type="ARBA" id="ARBA00023163"/>
    </source>
</evidence>
<dbReference type="GO" id="GO:0046983">
    <property type="term" value="F:protein dimerization activity"/>
    <property type="evidence" value="ECO:0007669"/>
    <property type="project" value="InterPro"/>
</dbReference>
<feature type="domain" description="ACT" evidence="7">
    <location>
        <begin position="279"/>
        <end position="355"/>
    </location>
</feature>
<evidence type="ECO:0000256" key="2">
    <source>
        <dbReference type="ARBA" id="ARBA00023015"/>
    </source>
</evidence>
<dbReference type="PROSITE" id="PS50888">
    <property type="entry name" value="BHLH"/>
    <property type="match status" value="1"/>
</dbReference>
<feature type="coiled-coil region" evidence="4">
    <location>
        <begin position="209"/>
        <end position="236"/>
    </location>
</feature>
<comment type="similarity">
    <text evidence="1">Belongs to the bHLH protein family.</text>
</comment>
<proteinExistence type="inferred from homology"/>
<gene>
    <name evidence="8" type="ORF">GSMUA_108620.1</name>
</gene>
<dbReference type="PANTHER" id="PTHR45959:SF59">
    <property type="entry name" value="BHLH DOMAIN-CONTAINING PROTEIN"/>
    <property type="match status" value="1"/>
</dbReference>
<dbReference type="InterPro" id="IPR036638">
    <property type="entry name" value="HLH_DNA-bd_sf"/>
</dbReference>
<evidence type="ECO:0000256" key="1">
    <source>
        <dbReference type="ARBA" id="ARBA00005510"/>
    </source>
</evidence>
<keyword evidence="3" id="KW-0804">Transcription</keyword>
<dbReference type="SUPFAM" id="SSF47459">
    <property type="entry name" value="HLH, helix-loop-helix DNA-binding domain"/>
    <property type="match status" value="1"/>
</dbReference>
<dbReference type="Gene3D" id="4.10.280.10">
    <property type="entry name" value="Helix-loop-helix DNA-binding domain"/>
    <property type="match status" value="1"/>
</dbReference>
<evidence type="ECO:0000256" key="5">
    <source>
        <dbReference type="SAM" id="MobiDB-lite"/>
    </source>
</evidence>
<evidence type="ECO:0000259" key="7">
    <source>
        <dbReference type="PROSITE" id="PS51671"/>
    </source>
</evidence>
<feature type="domain" description="BHLH" evidence="6">
    <location>
        <begin position="170"/>
        <end position="219"/>
    </location>
</feature>
<evidence type="ECO:0000313" key="8">
    <source>
        <dbReference type="EMBL" id="CAG1841068.1"/>
    </source>
</evidence>
<dbReference type="Pfam" id="PF00010">
    <property type="entry name" value="HLH"/>
    <property type="match status" value="1"/>
</dbReference>
<dbReference type="AlphaFoldDB" id="A0A8D7A1E2"/>
<dbReference type="InterPro" id="IPR052610">
    <property type="entry name" value="bHLH_transcription_regulator"/>
</dbReference>
<keyword evidence="2" id="KW-0805">Transcription regulation</keyword>
<keyword evidence="4" id="KW-0175">Coiled coil</keyword>